<name>F9UE64_9GAMM</name>
<protein>
    <recommendedName>
        <fullName evidence="3">Lipoprotein</fullName>
    </recommendedName>
</protein>
<proteinExistence type="predicted"/>
<gene>
    <name evidence="1" type="ORF">ThimaDRAFT_3166</name>
</gene>
<dbReference type="AlphaFoldDB" id="F9UE64"/>
<dbReference type="Proteomes" id="UP000005459">
    <property type="component" value="Unassembled WGS sequence"/>
</dbReference>
<accession>F9UE64</accession>
<sequence>MYSMKTTAMTLAALTITLTLGCSEEPAPGPAEQAGAKIDQAVETAGQKTEAALDKAGNYTGEKLDEAGKAMEHAGEQLKQ</sequence>
<evidence type="ECO:0000313" key="2">
    <source>
        <dbReference type="Proteomes" id="UP000005459"/>
    </source>
</evidence>
<evidence type="ECO:0008006" key="3">
    <source>
        <dbReference type="Google" id="ProtNLM"/>
    </source>
</evidence>
<organism evidence="1 2">
    <name type="scientific">Thiocapsa marina 5811</name>
    <dbReference type="NCBI Taxonomy" id="768671"/>
    <lineage>
        <taxon>Bacteria</taxon>
        <taxon>Pseudomonadati</taxon>
        <taxon>Pseudomonadota</taxon>
        <taxon>Gammaproteobacteria</taxon>
        <taxon>Chromatiales</taxon>
        <taxon>Chromatiaceae</taxon>
        <taxon>Thiocapsa</taxon>
    </lineage>
</organism>
<keyword evidence="2" id="KW-1185">Reference proteome</keyword>
<dbReference type="RefSeq" id="WP_007194038.1">
    <property type="nucleotide sequence ID" value="NZ_AFWV01000010.1"/>
</dbReference>
<evidence type="ECO:0000313" key="1">
    <source>
        <dbReference type="EMBL" id="EGV17621.1"/>
    </source>
</evidence>
<dbReference type="PROSITE" id="PS51257">
    <property type="entry name" value="PROKAR_LIPOPROTEIN"/>
    <property type="match status" value="1"/>
</dbReference>
<dbReference type="EMBL" id="AFWV01000010">
    <property type="protein sequence ID" value="EGV17621.1"/>
    <property type="molecule type" value="Genomic_DNA"/>
</dbReference>
<reference evidence="1 2" key="1">
    <citation type="submission" date="2011-06" db="EMBL/GenBank/DDBJ databases">
        <title>The draft genome of Thiocapsa marina 5811.</title>
        <authorList>
            <consortium name="US DOE Joint Genome Institute (JGI-PGF)"/>
            <person name="Lucas S."/>
            <person name="Han J."/>
            <person name="Cheng J.-F."/>
            <person name="Goodwin L."/>
            <person name="Pitluck S."/>
            <person name="Peters L."/>
            <person name="Land M.L."/>
            <person name="Hauser L."/>
            <person name="Vogl K."/>
            <person name="Liu Z."/>
            <person name="Imhoff J."/>
            <person name="Thiel V."/>
            <person name="Frigaard N.-U."/>
            <person name="Bryant D."/>
            <person name="Woyke T.J."/>
        </authorList>
    </citation>
    <scope>NUCLEOTIDE SEQUENCE [LARGE SCALE GENOMIC DNA]</scope>
    <source>
        <strain evidence="1 2">5811</strain>
    </source>
</reference>